<dbReference type="EMBL" id="JAFEUZ010000034">
    <property type="protein sequence ID" value="KAG5468465.1"/>
    <property type="molecule type" value="Genomic_DNA"/>
</dbReference>
<gene>
    <name evidence="3" type="ORF">LSCM1_02445</name>
</gene>
<accession>A0A836GMU7</accession>
<dbReference type="GeneID" id="92512540"/>
<evidence type="ECO:0000313" key="3">
    <source>
        <dbReference type="EMBL" id="KAG5468465.1"/>
    </source>
</evidence>
<dbReference type="AlphaFoldDB" id="A0A836GMU7"/>
<feature type="coiled-coil region" evidence="1">
    <location>
        <begin position="27"/>
        <end position="54"/>
    </location>
</feature>
<dbReference type="KEGG" id="lmat:92512540"/>
<evidence type="ECO:0000256" key="1">
    <source>
        <dbReference type="SAM" id="Coils"/>
    </source>
</evidence>
<dbReference type="OrthoDB" id="273652at2759"/>
<comment type="caution">
    <text evidence="3">The sequence shown here is derived from an EMBL/GenBank/DDBJ whole genome shotgun (WGS) entry which is preliminary data.</text>
</comment>
<feature type="region of interest" description="Disordered" evidence="2">
    <location>
        <begin position="401"/>
        <end position="421"/>
    </location>
</feature>
<proteinExistence type="predicted"/>
<reference evidence="3 4" key="1">
    <citation type="submission" date="2021-03" db="EMBL/GenBank/DDBJ databases">
        <title>Leishmania (Mundinia) martiniquensis Genome sequencing and assembly.</title>
        <authorList>
            <person name="Almutairi H."/>
            <person name="Gatherer D."/>
        </authorList>
    </citation>
    <scope>NUCLEOTIDE SEQUENCE [LARGE SCALE GENOMIC DNA]</scope>
    <source>
        <strain evidence="3">LSCM1</strain>
    </source>
</reference>
<feature type="compositionally biased region" description="Basic and acidic residues" evidence="2">
    <location>
        <begin position="352"/>
        <end position="361"/>
    </location>
</feature>
<dbReference type="RefSeq" id="XP_067175403.1">
    <property type="nucleotide sequence ID" value="XM_067320028.1"/>
</dbReference>
<feature type="region of interest" description="Disordered" evidence="2">
    <location>
        <begin position="264"/>
        <end position="295"/>
    </location>
</feature>
<feature type="region of interest" description="Disordered" evidence="2">
    <location>
        <begin position="337"/>
        <end position="388"/>
    </location>
</feature>
<keyword evidence="4" id="KW-1185">Reference proteome</keyword>
<name>A0A836GMU7_9TRYP</name>
<keyword evidence="1" id="KW-0175">Coiled coil</keyword>
<evidence type="ECO:0000313" key="4">
    <source>
        <dbReference type="Proteomes" id="UP000673552"/>
    </source>
</evidence>
<dbReference type="Proteomes" id="UP000673552">
    <property type="component" value="Chromosome 34"/>
</dbReference>
<evidence type="ECO:0000256" key="2">
    <source>
        <dbReference type="SAM" id="MobiDB-lite"/>
    </source>
</evidence>
<sequence length="467" mass="51646">MASHAAAATACAPRPRVPEAHRVASETVALQEEAKSLRERRLALEEVMRQERNRRLQAAVSRRTEAHTVGLSFGSAAPSREQQEGHAVDVSAAPQTLEEYRRELDSVNGNREVFWLHYYTNGHLNPADVHFYRAHSRVKEYQRHAPSPPRPARALPSTSHACKAYLEKALPQPSTLALVSNPAAKGVAEQWTKSALLRMQANQHVLQRIEERERNEAAHMSRPVVQDTPAPASRRCATWPSYKASMAGSVSARHPSRVTQAVMPENDVSPSLELDGRDAASIHTPRRSPTLPRSPLRTCARHCPLLLRGRAASPAQARHSSPFKPSLLYGPSASLCASRNDTSPPTPIRHGWRSETFRKPLEGSWSPRSAANSSGSTYRPIVERPPSSPWEKRCTWSELTQRRSPLRQGATESSALHRGACPRDAGGVASCMPITSPPTSTQRSALLEGFRMPDTVLKREDLFQGFY</sequence>
<organism evidence="3 4">
    <name type="scientific">Leishmania martiniquensis</name>
    <dbReference type="NCBI Taxonomy" id="1580590"/>
    <lineage>
        <taxon>Eukaryota</taxon>
        <taxon>Discoba</taxon>
        <taxon>Euglenozoa</taxon>
        <taxon>Kinetoplastea</taxon>
        <taxon>Metakinetoplastina</taxon>
        <taxon>Trypanosomatida</taxon>
        <taxon>Trypanosomatidae</taxon>
        <taxon>Leishmaniinae</taxon>
        <taxon>Leishmania</taxon>
    </lineage>
</organism>
<feature type="compositionally biased region" description="Polar residues" evidence="2">
    <location>
        <begin position="366"/>
        <end position="377"/>
    </location>
</feature>
<protein>
    <submittedName>
        <fullName evidence="3">Uncharacterized protein</fullName>
    </submittedName>
</protein>